<dbReference type="InterPro" id="IPR041698">
    <property type="entry name" value="Methyltransf_25"/>
</dbReference>
<gene>
    <name evidence="4" type="ORF">ElyMa_004574000</name>
</gene>
<sequence>MARSSKETNAESEMTIPSLFVDSSISHHYANHRHAYSEEVFQIIIDYCRDTIQDLDLAVDVGCGPGNSTVGFTKYFKQVVGVDISGSQIALAPKHIPNCEFRVGCATNLDFLPAASADLVSCGLAFNLLPKNE</sequence>
<proteinExistence type="predicted"/>
<comment type="caution">
    <text evidence="4">The sequence shown here is derived from an EMBL/GenBank/DDBJ whole genome shotgun (WGS) entry which is preliminary data.</text>
</comment>
<dbReference type="InterPro" id="IPR051052">
    <property type="entry name" value="Diverse_substrate_MTase"/>
</dbReference>
<dbReference type="Proteomes" id="UP000762676">
    <property type="component" value="Unassembled WGS sequence"/>
</dbReference>
<evidence type="ECO:0000313" key="4">
    <source>
        <dbReference type="EMBL" id="GFS01146.1"/>
    </source>
</evidence>
<organism evidence="4 5">
    <name type="scientific">Elysia marginata</name>
    <dbReference type="NCBI Taxonomy" id="1093978"/>
    <lineage>
        <taxon>Eukaryota</taxon>
        <taxon>Metazoa</taxon>
        <taxon>Spiralia</taxon>
        <taxon>Lophotrochozoa</taxon>
        <taxon>Mollusca</taxon>
        <taxon>Gastropoda</taxon>
        <taxon>Heterobranchia</taxon>
        <taxon>Euthyneura</taxon>
        <taxon>Panpulmonata</taxon>
        <taxon>Sacoglossa</taxon>
        <taxon>Placobranchoidea</taxon>
        <taxon>Plakobranchidae</taxon>
        <taxon>Elysia</taxon>
    </lineage>
</organism>
<evidence type="ECO:0000259" key="3">
    <source>
        <dbReference type="Pfam" id="PF13649"/>
    </source>
</evidence>
<feature type="domain" description="Methyltransferase" evidence="3">
    <location>
        <begin position="59"/>
        <end position="131"/>
    </location>
</feature>
<keyword evidence="2" id="KW-0808">Transferase</keyword>
<dbReference type="GO" id="GO:0008168">
    <property type="term" value="F:methyltransferase activity"/>
    <property type="evidence" value="ECO:0007669"/>
    <property type="project" value="UniProtKB-KW"/>
</dbReference>
<dbReference type="PANTHER" id="PTHR44942:SF4">
    <property type="entry name" value="METHYLTRANSFERASE TYPE 11 DOMAIN-CONTAINING PROTEIN"/>
    <property type="match status" value="1"/>
</dbReference>
<keyword evidence="1" id="KW-0489">Methyltransferase</keyword>
<dbReference type="GO" id="GO:0032259">
    <property type="term" value="P:methylation"/>
    <property type="evidence" value="ECO:0007669"/>
    <property type="project" value="UniProtKB-KW"/>
</dbReference>
<name>A0AAV4HXB5_9GAST</name>
<protein>
    <submittedName>
        <fullName evidence="4">Trans-aconitate 2-methyltransferase</fullName>
    </submittedName>
</protein>
<dbReference type="Gene3D" id="3.40.50.150">
    <property type="entry name" value="Vaccinia Virus protein VP39"/>
    <property type="match status" value="1"/>
</dbReference>
<evidence type="ECO:0000256" key="1">
    <source>
        <dbReference type="ARBA" id="ARBA00022603"/>
    </source>
</evidence>
<dbReference type="InterPro" id="IPR029063">
    <property type="entry name" value="SAM-dependent_MTases_sf"/>
</dbReference>
<evidence type="ECO:0000256" key="2">
    <source>
        <dbReference type="ARBA" id="ARBA00022679"/>
    </source>
</evidence>
<accession>A0AAV4HXB5</accession>
<dbReference type="AlphaFoldDB" id="A0AAV4HXB5"/>
<dbReference type="SUPFAM" id="SSF53335">
    <property type="entry name" value="S-adenosyl-L-methionine-dependent methyltransferases"/>
    <property type="match status" value="1"/>
</dbReference>
<dbReference type="Pfam" id="PF13649">
    <property type="entry name" value="Methyltransf_25"/>
    <property type="match status" value="1"/>
</dbReference>
<reference evidence="4 5" key="1">
    <citation type="journal article" date="2021" name="Elife">
        <title>Chloroplast acquisition without the gene transfer in kleptoplastic sea slugs, Plakobranchus ocellatus.</title>
        <authorList>
            <person name="Maeda T."/>
            <person name="Takahashi S."/>
            <person name="Yoshida T."/>
            <person name="Shimamura S."/>
            <person name="Takaki Y."/>
            <person name="Nagai Y."/>
            <person name="Toyoda A."/>
            <person name="Suzuki Y."/>
            <person name="Arimoto A."/>
            <person name="Ishii H."/>
            <person name="Satoh N."/>
            <person name="Nishiyama T."/>
            <person name="Hasebe M."/>
            <person name="Maruyama T."/>
            <person name="Minagawa J."/>
            <person name="Obokata J."/>
            <person name="Shigenobu S."/>
        </authorList>
    </citation>
    <scope>NUCLEOTIDE SEQUENCE [LARGE SCALE GENOMIC DNA]</scope>
</reference>
<keyword evidence="5" id="KW-1185">Reference proteome</keyword>
<evidence type="ECO:0000313" key="5">
    <source>
        <dbReference type="Proteomes" id="UP000762676"/>
    </source>
</evidence>
<dbReference type="CDD" id="cd02440">
    <property type="entry name" value="AdoMet_MTases"/>
    <property type="match status" value="1"/>
</dbReference>
<dbReference type="EMBL" id="BMAT01009202">
    <property type="protein sequence ID" value="GFS01146.1"/>
    <property type="molecule type" value="Genomic_DNA"/>
</dbReference>
<dbReference type="PANTHER" id="PTHR44942">
    <property type="entry name" value="METHYLTRANSF_11 DOMAIN-CONTAINING PROTEIN"/>
    <property type="match status" value="1"/>
</dbReference>